<comment type="catalytic activity">
    <reaction evidence="1 10">
        <text>a fatty acyl-[ACP] + phosphate = an acyl phosphate + holo-[ACP]</text>
        <dbReference type="Rhea" id="RHEA:42292"/>
        <dbReference type="Rhea" id="RHEA-COMP:9685"/>
        <dbReference type="Rhea" id="RHEA-COMP:14125"/>
        <dbReference type="ChEBI" id="CHEBI:43474"/>
        <dbReference type="ChEBI" id="CHEBI:59918"/>
        <dbReference type="ChEBI" id="CHEBI:64479"/>
        <dbReference type="ChEBI" id="CHEBI:138651"/>
        <dbReference type="EC" id="2.3.1.274"/>
    </reaction>
</comment>
<keyword evidence="4 10" id="KW-0808">Transferase</keyword>
<keyword evidence="5 10" id="KW-0443">Lipid metabolism</keyword>
<proteinExistence type="inferred from homology"/>
<comment type="pathway">
    <text evidence="10">Lipid metabolism; phospholipid metabolism.</text>
</comment>
<evidence type="ECO:0000256" key="6">
    <source>
        <dbReference type="ARBA" id="ARBA00023209"/>
    </source>
</evidence>
<dbReference type="InterPro" id="IPR003664">
    <property type="entry name" value="FA_synthesis"/>
</dbReference>
<evidence type="ECO:0000256" key="5">
    <source>
        <dbReference type="ARBA" id="ARBA00023098"/>
    </source>
</evidence>
<dbReference type="EC" id="2.3.1.274" evidence="8 10"/>
<dbReference type="GO" id="GO:0005737">
    <property type="term" value="C:cytoplasm"/>
    <property type="evidence" value="ECO:0007669"/>
    <property type="project" value="UniProtKB-SubCell"/>
</dbReference>
<evidence type="ECO:0000256" key="1">
    <source>
        <dbReference type="ARBA" id="ARBA00001232"/>
    </source>
</evidence>
<keyword evidence="2 10" id="KW-0963">Cytoplasm</keyword>
<sequence>MGGDDGLAVTIPGTVDVANRYPDTHFLLVGLVDQIEAALDRAKPNNRSQFEIVSATEVVTMDDPVEVALRRKKDSSMRVAISCIKNNKADACVSSGNTGALMALSRFILKMLPGIDRPAIATALPNVKGGGTTVLDLGANVDCSAEHLLEFGIMGSALVQAIEHIESPTVGILNIGQEDIKGNDQVKQAAQLLKTSHLNFYGNVEGDDIFKGTTDVIVCDGFVGNAVLKAIEGTAKMIFSQIKGEFKRGLFSKLAALLSIPVFGRLRQRLDNRRYNGAALLGLRGVVFKSHGSADVFAFACAVERARGAVESNLLSKIIHSVEKSNALKSQIGVEAEQQSSEPSDGAEQDSTASRP</sequence>
<dbReference type="PIRSF" id="PIRSF002465">
    <property type="entry name" value="Phsphlp_syn_PlsX"/>
    <property type="match status" value="1"/>
</dbReference>
<dbReference type="EMBL" id="UGSB01000001">
    <property type="protein sequence ID" value="SUA56967.1"/>
    <property type="molecule type" value="Genomic_DNA"/>
</dbReference>
<keyword evidence="12" id="KW-0012">Acyltransferase</keyword>
<keyword evidence="6 10" id="KW-0594">Phospholipid biosynthesis</keyword>
<evidence type="ECO:0000256" key="7">
    <source>
        <dbReference type="ARBA" id="ARBA00023264"/>
    </source>
</evidence>
<dbReference type="STRING" id="1122619.GCA_000373745_00754"/>
<protein>
    <recommendedName>
        <fullName evidence="8 10">Phosphate acyltransferase</fullName>
        <ecNumber evidence="8 10">2.3.1.274</ecNumber>
    </recommendedName>
    <alternativeName>
        <fullName evidence="10">Acyl-ACP phosphotransacylase</fullName>
    </alternativeName>
    <alternativeName>
        <fullName evidence="10">Acyl-[acyl-carrier-protein]--phosphate acyltransferase</fullName>
    </alternativeName>
    <alternativeName>
        <fullName evidence="10">Phosphate-acyl-ACP acyltransferase</fullName>
    </alternativeName>
</protein>
<evidence type="ECO:0000256" key="9">
    <source>
        <dbReference type="ARBA" id="ARBA00046608"/>
    </source>
</evidence>
<evidence type="ECO:0000256" key="10">
    <source>
        <dbReference type="HAMAP-Rule" id="MF_00019"/>
    </source>
</evidence>
<evidence type="ECO:0000256" key="3">
    <source>
        <dbReference type="ARBA" id="ARBA00022516"/>
    </source>
</evidence>
<comment type="similarity">
    <text evidence="10">Belongs to the PlsX family.</text>
</comment>
<reference evidence="12 13" key="1">
    <citation type="submission" date="2018-06" db="EMBL/GenBank/DDBJ databases">
        <authorList>
            <consortium name="Pathogen Informatics"/>
            <person name="Doyle S."/>
        </authorList>
    </citation>
    <scope>NUCLEOTIDE SEQUENCE [LARGE SCALE GENOMIC DNA]</scope>
    <source>
        <strain evidence="12 13">NCTC11997</strain>
    </source>
</reference>
<dbReference type="PANTHER" id="PTHR30100">
    <property type="entry name" value="FATTY ACID/PHOSPHOLIPID SYNTHESIS PROTEIN PLSX"/>
    <property type="match status" value="1"/>
</dbReference>
<dbReference type="UniPathway" id="UPA00085"/>
<dbReference type="PANTHER" id="PTHR30100:SF1">
    <property type="entry name" value="PHOSPHATE ACYLTRANSFERASE"/>
    <property type="match status" value="1"/>
</dbReference>
<dbReference type="Proteomes" id="UP000254603">
    <property type="component" value="Unassembled WGS sequence"/>
</dbReference>
<dbReference type="NCBIfam" id="TIGR00182">
    <property type="entry name" value="plsX"/>
    <property type="match status" value="1"/>
</dbReference>
<dbReference type="Gene3D" id="3.40.718.10">
    <property type="entry name" value="Isopropylmalate Dehydrogenase"/>
    <property type="match status" value="1"/>
</dbReference>
<dbReference type="AlphaFoldDB" id="A0A378XGJ4"/>
<evidence type="ECO:0000256" key="11">
    <source>
        <dbReference type="SAM" id="MobiDB-lite"/>
    </source>
</evidence>
<dbReference type="HAMAP" id="MF_00019">
    <property type="entry name" value="PlsX"/>
    <property type="match status" value="1"/>
</dbReference>
<comment type="subunit">
    <text evidence="9 10">Homodimer. Probably interacts with PlsY.</text>
</comment>
<evidence type="ECO:0000313" key="13">
    <source>
        <dbReference type="Proteomes" id="UP000254603"/>
    </source>
</evidence>
<accession>A0A378XGJ4</accession>
<comment type="function">
    <text evidence="10">Catalyzes the reversible formation of acyl-phosphate (acyl-PO(4)) from acyl-[acyl-carrier-protein] (acyl-ACP). This enzyme utilizes acyl-ACP as fatty acyl donor, but not acyl-CoA.</text>
</comment>
<dbReference type="GO" id="GO:0006633">
    <property type="term" value="P:fatty acid biosynthetic process"/>
    <property type="evidence" value="ECO:0007669"/>
    <property type="project" value="UniProtKB-UniRule"/>
</dbReference>
<keyword evidence="7 10" id="KW-1208">Phospholipid metabolism</keyword>
<evidence type="ECO:0000256" key="8">
    <source>
        <dbReference type="ARBA" id="ARBA00024069"/>
    </source>
</evidence>
<dbReference type="GO" id="GO:0008654">
    <property type="term" value="P:phospholipid biosynthetic process"/>
    <property type="evidence" value="ECO:0007669"/>
    <property type="project" value="UniProtKB-KW"/>
</dbReference>
<dbReference type="GO" id="GO:0043811">
    <property type="term" value="F:phosphate:acyl-[acyl carrier protein] acyltransferase activity"/>
    <property type="evidence" value="ECO:0007669"/>
    <property type="project" value="UniProtKB-UniRule"/>
</dbReference>
<dbReference type="SUPFAM" id="SSF53659">
    <property type="entry name" value="Isocitrate/Isopropylmalate dehydrogenase-like"/>
    <property type="match status" value="1"/>
</dbReference>
<organism evidence="12 13">
    <name type="scientific">Oligella ureolytica</name>
    <dbReference type="NCBI Taxonomy" id="90244"/>
    <lineage>
        <taxon>Bacteria</taxon>
        <taxon>Pseudomonadati</taxon>
        <taxon>Pseudomonadota</taxon>
        <taxon>Betaproteobacteria</taxon>
        <taxon>Burkholderiales</taxon>
        <taxon>Alcaligenaceae</taxon>
        <taxon>Oligella</taxon>
    </lineage>
</organism>
<gene>
    <name evidence="10 12" type="primary">plsX</name>
    <name evidence="12" type="ORF">NCTC11997_02233</name>
</gene>
<feature type="compositionally biased region" description="Polar residues" evidence="11">
    <location>
        <begin position="337"/>
        <end position="356"/>
    </location>
</feature>
<evidence type="ECO:0000256" key="2">
    <source>
        <dbReference type="ARBA" id="ARBA00022490"/>
    </source>
</evidence>
<dbReference type="Pfam" id="PF02504">
    <property type="entry name" value="FA_synthesis"/>
    <property type="match status" value="1"/>
</dbReference>
<feature type="region of interest" description="Disordered" evidence="11">
    <location>
        <begin position="332"/>
        <end position="356"/>
    </location>
</feature>
<dbReference type="InterPro" id="IPR012281">
    <property type="entry name" value="Phospholipid_synth_PlsX-like"/>
</dbReference>
<comment type="subcellular location">
    <subcellularLocation>
        <location evidence="10">Cytoplasm</location>
    </subcellularLocation>
    <text evidence="10">Associated with the membrane possibly through PlsY.</text>
</comment>
<evidence type="ECO:0000313" key="12">
    <source>
        <dbReference type="EMBL" id="SUA56967.1"/>
    </source>
</evidence>
<name>A0A378XGJ4_9BURK</name>
<evidence type="ECO:0000256" key="4">
    <source>
        <dbReference type="ARBA" id="ARBA00022679"/>
    </source>
</evidence>
<keyword evidence="3 10" id="KW-0444">Lipid biosynthesis</keyword>